<dbReference type="EMBL" id="JASSZA010000014">
    <property type="protein sequence ID" value="KAK2094571.1"/>
    <property type="molecule type" value="Genomic_DNA"/>
</dbReference>
<feature type="region of interest" description="Disordered" evidence="1">
    <location>
        <begin position="18"/>
        <end position="53"/>
    </location>
</feature>
<evidence type="ECO:0000256" key="1">
    <source>
        <dbReference type="SAM" id="MobiDB-lite"/>
    </source>
</evidence>
<keyword evidence="3" id="KW-1185">Reference proteome</keyword>
<evidence type="ECO:0000313" key="3">
    <source>
        <dbReference type="Proteomes" id="UP001266305"/>
    </source>
</evidence>
<protein>
    <submittedName>
        <fullName evidence="2">Uncharacterized protein</fullName>
    </submittedName>
</protein>
<comment type="caution">
    <text evidence="2">The sequence shown here is derived from an EMBL/GenBank/DDBJ whole genome shotgun (WGS) entry which is preliminary data.</text>
</comment>
<organism evidence="2 3">
    <name type="scientific">Saguinus oedipus</name>
    <name type="common">Cotton-top tamarin</name>
    <name type="synonym">Oedipomidas oedipus</name>
    <dbReference type="NCBI Taxonomy" id="9490"/>
    <lineage>
        <taxon>Eukaryota</taxon>
        <taxon>Metazoa</taxon>
        <taxon>Chordata</taxon>
        <taxon>Craniata</taxon>
        <taxon>Vertebrata</taxon>
        <taxon>Euteleostomi</taxon>
        <taxon>Mammalia</taxon>
        <taxon>Eutheria</taxon>
        <taxon>Euarchontoglires</taxon>
        <taxon>Primates</taxon>
        <taxon>Haplorrhini</taxon>
        <taxon>Platyrrhini</taxon>
        <taxon>Cebidae</taxon>
        <taxon>Callitrichinae</taxon>
        <taxon>Saguinus</taxon>
    </lineage>
</organism>
<accession>A0ABQ9UBZ3</accession>
<gene>
    <name evidence="2" type="ORF">P7K49_028309</name>
</gene>
<feature type="non-terminal residue" evidence="2">
    <location>
        <position position="1"/>
    </location>
</feature>
<dbReference type="Proteomes" id="UP001266305">
    <property type="component" value="Unassembled WGS sequence"/>
</dbReference>
<evidence type="ECO:0000313" key="2">
    <source>
        <dbReference type="EMBL" id="KAK2094571.1"/>
    </source>
</evidence>
<reference evidence="2 3" key="1">
    <citation type="submission" date="2023-05" db="EMBL/GenBank/DDBJ databases">
        <title>B98-5 Cell Line De Novo Hybrid Assembly: An Optical Mapping Approach.</title>
        <authorList>
            <person name="Kananen K."/>
            <person name="Auerbach J.A."/>
            <person name="Kautto E."/>
            <person name="Blachly J.S."/>
        </authorList>
    </citation>
    <scope>NUCLEOTIDE SEQUENCE [LARGE SCALE GENOMIC DNA]</scope>
    <source>
        <strain evidence="2">B95-8</strain>
        <tissue evidence="2">Cell line</tissue>
    </source>
</reference>
<sequence>GRRVRRCGGVWEWRREDRAPRAPQAGRGASLEGVGEKCARTTLTEGEGPPKAT</sequence>
<feature type="non-terminal residue" evidence="2">
    <location>
        <position position="53"/>
    </location>
</feature>
<name>A0ABQ9UBZ3_SAGOE</name>
<proteinExistence type="predicted"/>